<accession>A0A1B0BGP4</accession>
<dbReference type="EMBL" id="JXJN01013914">
    <property type="status" value="NOT_ANNOTATED_CDS"/>
    <property type="molecule type" value="Genomic_DNA"/>
</dbReference>
<name>A0A1B0BGP4_9MUSC</name>
<keyword evidence="2" id="KW-1185">Reference proteome</keyword>
<evidence type="ECO:0000313" key="2">
    <source>
        <dbReference type="Proteomes" id="UP000092460"/>
    </source>
</evidence>
<dbReference type="VEuPathDB" id="VectorBase:GPPI029418"/>
<dbReference type="EnsemblMetazoa" id="GPPI029418-RA">
    <property type="protein sequence ID" value="GPPI029418-PA"/>
    <property type="gene ID" value="GPPI029418"/>
</dbReference>
<reference evidence="2" key="1">
    <citation type="submission" date="2015-01" db="EMBL/GenBank/DDBJ databases">
        <authorList>
            <person name="Aksoy S."/>
            <person name="Warren W."/>
            <person name="Wilson R.K."/>
        </authorList>
    </citation>
    <scope>NUCLEOTIDE SEQUENCE [LARGE SCALE GENOMIC DNA]</scope>
    <source>
        <strain evidence="2">IAEA</strain>
    </source>
</reference>
<dbReference type="Proteomes" id="UP000092460">
    <property type="component" value="Unassembled WGS sequence"/>
</dbReference>
<evidence type="ECO:0000313" key="1">
    <source>
        <dbReference type="EnsemblMetazoa" id="GPPI029418-PA"/>
    </source>
</evidence>
<reference evidence="1" key="2">
    <citation type="submission" date="2020-05" db="UniProtKB">
        <authorList>
            <consortium name="EnsemblMetazoa"/>
        </authorList>
    </citation>
    <scope>IDENTIFICATION</scope>
    <source>
        <strain evidence="1">IAEA</strain>
    </source>
</reference>
<sequence length="136" mass="15643">MHINHERDYAEVRVYSYAASQRVKQDSSSRNSKQIKAQTNTLALKTSQLVDRDNFDAPGKYLCCDYRIYIDRNMLRNLVAYRMPKRDYKLYSGNLTVAYDNISSQHNSLFFLKTVGVGCLACKRITSVRQSSSPLS</sequence>
<proteinExistence type="predicted"/>
<protein>
    <submittedName>
        <fullName evidence="1">Uncharacterized protein</fullName>
    </submittedName>
</protein>
<dbReference type="AlphaFoldDB" id="A0A1B0BGP4"/>
<organism evidence="1 2">
    <name type="scientific">Glossina palpalis gambiensis</name>
    <dbReference type="NCBI Taxonomy" id="67801"/>
    <lineage>
        <taxon>Eukaryota</taxon>
        <taxon>Metazoa</taxon>
        <taxon>Ecdysozoa</taxon>
        <taxon>Arthropoda</taxon>
        <taxon>Hexapoda</taxon>
        <taxon>Insecta</taxon>
        <taxon>Pterygota</taxon>
        <taxon>Neoptera</taxon>
        <taxon>Endopterygota</taxon>
        <taxon>Diptera</taxon>
        <taxon>Brachycera</taxon>
        <taxon>Muscomorpha</taxon>
        <taxon>Hippoboscoidea</taxon>
        <taxon>Glossinidae</taxon>
        <taxon>Glossina</taxon>
    </lineage>
</organism>